<evidence type="ECO:0000313" key="4">
    <source>
        <dbReference type="Proteomes" id="UP001557470"/>
    </source>
</evidence>
<keyword evidence="4" id="KW-1185">Reference proteome</keyword>
<name>A0ABD0WEA3_UMBPY</name>
<reference evidence="3 4" key="1">
    <citation type="submission" date="2024-06" db="EMBL/GenBank/DDBJ databases">
        <authorList>
            <person name="Pan Q."/>
            <person name="Wen M."/>
            <person name="Jouanno E."/>
            <person name="Zahm M."/>
            <person name="Klopp C."/>
            <person name="Cabau C."/>
            <person name="Louis A."/>
            <person name="Berthelot C."/>
            <person name="Parey E."/>
            <person name="Roest Crollius H."/>
            <person name="Montfort J."/>
            <person name="Robinson-Rechavi M."/>
            <person name="Bouchez O."/>
            <person name="Lampietro C."/>
            <person name="Lopez Roques C."/>
            <person name="Donnadieu C."/>
            <person name="Postlethwait J."/>
            <person name="Bobe J."/>
            <person name="Verreycken H."/>
            <person name="Guiguen Y."/>
        </authorList>
    </citation>
    <scope>NUCLEOTIDE SEQUENCE [LARGE SCALE GENOMIC DNA]</scope>
    <source>
        <strain evidence="3">Up_M1</strain>
        <tissue evidence="3">Testis</tissue>
    </source>
</reference>
<evidence type="ECO:0000256" key="1">
    <source>
        <dbReference type="SAM" id="MobiDB-lite"/>
    </source>
</evidence>
<proteinExistence type="predicted"/>
<evidence type="ECO:0000256" key="2">
    <source>
        <dbReference type="SAM" id="Phobius"/>
    </source>
</evidence>
<dbReference type="Proteomes" id="UP001557470">
    <property type="component" value="Unassembled WGS sequence"/>
</dbReference>
<comment type="caution">
    <text evidence="3">The sequence shown here is derived from an EMBL/GenBank/DDBJ whole genome shotgun (WGS) entry which is preliminary data.</text>
</comment>
<feature type="compositionally biased region" description="Basic residues" evidence="1">
    <location>
        <begin position="399"/>
        <end position="410"/>
    </location>
</feature>
<keyword evidence="2" id="KW-1133">Transmembrane helix</keyword>
<feature type="region of interest" description="Disordered" evidence="1">
    <location>
        <begin position="339"/>
        <end position="416"/>
    </location>
</feature>
<gene>
    <name evidence="3" type="ORF">UPYG_G00230860</name>
</gene>
<keyword evidence="2" id="KW-0472">Membrane</keyword>
<dbReference type="AlphaFoldDB" id="A0ABD0WEA3"/>
<sequence length="416" mass="46447">MAPVGEVMWSWATALNGSISPEFVVFSLFFFLFFILFALCTDCERHSFELRDNDVEVETTQSHLISVVKLKTPAAKENPVINDIKKDEREFSAKHQESVIHIPEQIPAPDQQGTLSEVQKTTPELHSIPAPLSVEEVYPPLQLIPAPAYFEITLEAPVTKSLQPVDASSMDSPMLNSHEDAPVVKDIDTLKPDAPVDAPTWAIPIEKQVTHLEASITNQLRHVAILNDTDPVNIAVTDNTDHFRFPIMSELDLLEAPAEFTTTATESTDTVFPSYMAIGKLVQKSSPAPLPNNEPITTSFMVPVEKHLSDSGWNPIYSREAPSPPEGWLWIIRQGHLHQQRIDEQAPHQEDDPDVTPTYQAGRKGGQPKPAHRRATAAEDPTMEDDPDGHDGHSWQGMRGRRHPPHRMQRRWGPGV</sequence>
<keyword evidence="2" id="KW-0812">Transmembrane</keyword>
<accession>A0ABD0WEA3</accession>
<feature type="compositionally biased region" description="Basic and acidic residues" evidence="1">
    <location>
        <begin position="340"/>
        <end position="350"/>
    </location>
</feature>
<dbReference type="EMBL" id="JAGEUA010000007">
    <property type="protein sequence ID" value="KAL0969685.1"/>
    <property type="molecule type" value="Genomic_DNA"/>
</dbReference>
<feature type="transmembrane region" description="Helical" evidence="2">
    <location>
        <begin position="23"/>
        <end position="41"/>
    </location>
</feature>
<protein>
    <submittedName>
        <fullName evidence="3">Uncharacterized protein</fullName>
    </submittedName>
</protein>
<organism evidence="3 4">
    <name type="scientific">Umbra pygmaea</name>
    <name type="common">Eastern mudminnow</name>
    <dbReference type="NCBI Taxonomy" id="75934"/>
    <lineage>
        <taxon>Eukaryota</taxon>
        <taxon>Metazoa</taxon>
        <taxon>Chordata</taxon>
        <taxon>Craniata</taxon>
        <taxon>Vertebrata</taxon>
        <taxon>Euteleostomi</taxon>
        <taxon>Actinopterygii</taxon>
        <taxon>Neopterygii</taxon>
        <taxon>Teleostei</taxon>
        <taxon>Protacanthopterygii</taxon>
        <taxon>Esociformes</taxon>
        <taxon>Umbridae</taxon>
        <taxon>Umbra</taxon>
    </lineage>
</organism>
<evidence type="ECO:0000313" key="3">
    <source>
        <dbReference type="EMBL" id="KAL0969685.1"/>
    </source>
</evidence>